<proteinExistence type="inferred from homology"/>
<keyword evidence="7" id="KW-0443">Lipid metabolism</keyword>
<evidence type="ECO:0000256" key="7">
    <source>
        <dbReference type="RuleBase" id="RU366019"/>
    </source>
</evidence>
<feature type="domain" description="Neutral/alkaline non-lysosomal ceramidase C-terminal" evidence="9">
    <location>
        <begin position="535"/>
        <end position="691"/>
    </location>
</feature>
<keyword evidence="11" id="KW-1185">Reference proteome</keyword>
<dbReference type="PANTHER" id="PTHR12670:SF1">
    <property type="entry name" value="NEUTRAL CERAMIDASE"/>
    <property type="match status" value="1"/>
</dbReference>
<feature type="binding site" evidence="6">
    <location>
        <position position="503"/>
    </location>
    <ligand>
        <name>Zn(2+)</name>
        <dbReference type="ChEBI" id="CHEBI:29105"/>
    </ligand>
</feature>
<organism evidence="10 11">
    <name type="scientific">Parthenolecanium corni</name>
    <dbReference type="NCBI Taxonomy" id="536013"/>
    <lineage>
        <taxon>Eukaryota</taxon>
        <taxon>Metazoa</taxon>
        <taxon>Ecdysozoa</taxon>
        <taxon>Arthropoda</taxon>
        <taxon>Hexapoda</taxon>
        <taxon>Insecta</taxon>
        <taxon>Pterygota</taxon>
        <taxon>Neoptera</taxon>
        <taxon>Paraneoptera</taxon>
        <taxon>Hemiptera</taxon>
        <taxon>Sternorrhyncha</taxon>
        <taxon>Coccoidea</taxon>
        <taxon>Coccidae</taxon>
        <taxon>Parthenolecanium</taxon>
    </lineage>
</organism>
<evidence type="ECO:0000256" key="3">
    <source>
        <dbReference type="ARBA" id="ARBA00019235"/>
    </source>
</evidence>
<reference evidence="10 11" key="1">
    <citation type="submission" date="2024-03" db="EMBL/GenBank/DDBJ databases">
        <title>Adaptation during the transition from Ophiocordyceps entomopathogen to insect associate is accompanied by gene loss and intensified selection.</title>
        <authorList>
            <person name="Ward C.M."/>
            <person name="Onetto C.A."/>
            <person name="Borneman A.R."/>
        </authorList>
    </citation>
    <scope>NUCLEOTIDE SEQUENCE [LARGE SCALE GENOMIC DNA]</scope>
    <source>
        <strain evidence="10">AWRI1</strain>
        <tissue evidence="10">Single Adult Female</tissue>
    </source>
</reference>
<dbReference type="Pfam" id="PF17048">
    <property type="entry name" value="Ceramidse_alk_C"/>
    <property type="match status" value="1"/>
</dbReference>
<evidence type="ECO:0000259" key="9">
    <source>
        <dbReference type="Pfam" id="PF17048"/>
    </source>
</evidence>
<feature type="binding site" evidence="6">
    <location>
        <position position="466"/>
    </location>
    <ligand>
        <name>Zn(2+)</name>
        <dbReference type="ChEBI" id="CHEBI:29105"/>
    </ligand>
</feature>
<evidence type="ECO:0000259" key="8">
    <source>
        <dbReference type="Pfam" id="PF04734"/>
    </source>
</evidence>
<feature type="binding site" evidence="6">
    <location>
        <position position="115"/>
    </location>
    <ligand>
        <name>Zn(2+)</name>
        <dbReference type="ChEBI" id="CHEBI:29105"/>
    </ligand>
</feature>
<evidence type="ECO:0000256" key="4">
    <source>
        <dbReference type="ARBA" id="ARBA00022801"/>
    </source>
</evidence>
<evidence type="ECO:0000313" key="11">
    <source>
        <dbReference type="Proteomes" id="UP001367676"/>
    </source>
</evidence>
<dbReference type="GO" id="GO:0046872">
    <property type="term" value="F:metal ion binding"/>
    <property type="evidence" value="ECO:0007669"/>
    <property type="project" value="UniProtKB-KW"/>
</dbReference>
<accession>A0AAN9Y7A2</accession>
<dbReference type="InterPro" id="IPR006823">
    <property type="entry name" value="Ceramidase_alk"/>
</dbReference>
<evidence type="ECO:0000256" key="5">
    <source>
        <dbReference type="PIRSR" id="PIRSR606823-1"/>
    </source>
</evidence>
<keyword evidence="6" id="KW-0862">Zinc</keyword>
<protein>
    <recommendedName>
        <fullName evidence="3 7">Neutral ceramidase</fullName>
        <ecNumber evidence="2 7">3.5.1.23</ecNumber>
    </recommendedName>
</protein>
<dbReference type="InterPro" id="IPR038445">
    <property type="entry name" value="NCDase_C_sf"/>
</dbReference>
<dbReference type="AlphaFoldDB" id="A0AAN9Y7A2"/>
<dbReference type="EMBL" id="JBBCAQ010000007">
    <property type="protein sequence ID" value="KAK7602643.1"/>
    <property type="molecule type" value="Genomic_DNA"/>
</dbReference>
<keyword evidence="7" id="KW-0746">Sphingolipid metabolism</keyword>
<dbReference type="GO" id="GO:0042759">
    <property type="term" value="P:long-chain fatty acid biosynthetic process"/>
    <property type="evidence" value="ECO:0007669"/>
    <property type="project" value="TreeGrafter"/>
</dbReference>
<dbReference type="Proteomes" id="UP001367676">
    <property type="component" value="Unassembled WGS sequence"/>
</dbReference>
<comment type="similarity">
    <text evidence="1 7">Belongs to the neutral ceramidase family.</text>
</comment>
<keyword evidence="6" id="KW-0479">Metal-binding</keyword>
<dbReference type="Pfam" id="PF04734">
    <property type="entry name" value="Ceramidase_alk"/>
    <property type="match status" value="1"/>
</dbReference>
<dbReference type="EC" id="3.5.1.23" evidence="2 7"/>
<dbReference type="GO" id="GO:0046514">
    <property type="term" value="P:ceramide catabolic process"/>
    <property type="evidence" value="ECO:0007669"/>
    <property type="project" value="InterPro"/>
</dbReference>
<evidence type="ECO:0000256" key="2">
    <source>
        <dbReference type="ARBA" id="ARBA00011891"/>
    </source>
</evidence>
<comment type="cofactor">
    <cofactor evidence="6">
        <name>Zn(2+)</name>
        <dbReference type="ChEBI" id="CHEBI:29105"/>
    </cofactor>
    <text evidence="6">Binds 1 zinc ion per subunit.</text>
</comment>
<dbReference type="InterPro" id="IPR031331">
    <property type="entry name" value="NEUT/ALK_ceramidase_C"/>
</dbReference>
<feature type="binding site" evidence="6">
    <location>
        <position position="224"/>
    </location>
    <ligand>
        <name>Zn(2+)</name>
        <dbReference type="ChEBI" id="CHEBI:29105"/>
    </ligand>
</feature>
<dbReference type="GO" id="GO:0017040">
    <property type="term" value="F:N-acylsphingosine amidohydrolase activity"/>
    <property type="evidence" value="ECO:0007669"/>
    <property type="project" value="UniProtKB-UniRule"/>
</dbReference>
<dbReference type="PANTHER" id="PTHR12670">
    <property type="entry name" value="CERAMIDASE"/>
    <property type="match status" value="1"/>
</dbReference>
<dbReference type="GO" id="GO:0005576">
    <property type="term" value="C:extracellular region"/>
    <property type="evidence" value="ECO:0007669"/>
    <property type="project" value="TreeGrafter"/>
</dbReference>
<gene>
    <name evidence="10" type="ORF">V9T40_006617</name>
</gene>
<evidence type="ECO:0000256" key="1">
    <source>
        <dbReference type="ARBA" id="ARBA00009835"/>
    </source>
</evidence>
<dbReference type="GO" id="GO:0016020">
    <property type="term" value="C:membrane"/>
    <property type="evidence" value="ECO:0007669"/>
    <property type="project" value="GOC"/>
</dbReference>
<dbReference type="InterPro" id="IPR031329">
    <property type="entry name" value="NEUT/ALK_ceramidase_N"/>
</dbReference>
<name>A0AAN9Y7A2_9HEMI</name>
<feature type="domain" description="Neutral/alkaline non-lysosomal ceramidase N-terminal" evidence="8">
    <location>
        <begin position="25"/>
        <end position="531"/>
    </location>
</feature>
<evidence type="ECO:0000256" key="6">
    <source>
        <dbReference type="PIRSR" id="PIRSR606823-2"/>
    </source>
</evidence>
<feature type="active site" description="Nucleophile" evidence="5">
    <location>
        <position position="276"/>
    </location>
</feature>
<evidence type="ECO:0000313" key="10">
    <source>
        <dbReference type="EMBL" id="KAK7602643.1"/>
    </source>
</evidence>
<dbReference type="GO" id="GO:0046512">
    <property type="term" value="P:sphingosine biosynthetic process"/>
    <property type="evidence" value="ECO:0007669"/>
    <property type="project" value="TreeGrafter"/>
</dbReference>
<keyword evidence="4 7" id="KW-0378">Hydrolase</keyword>
<sequence>MDDLRVHYVFLIFLGYSVLATSEAYRIGIGIADVTGPSVGIPFMGYANIEQKGQGIHLRQFSRAFIINDGIKTFVFVSVDCGMIGDGIRQSVLKRLQRKHQDLYTHKNVMISGTHTHSAPGGYLMDFLFDASTLGFVPETFNALVKGITLSIERAHKHQKEGRIFKTVGTLLNTNINRSPTAYALNPEAERQRYDCNVDRKMVQLKFFDTKNKGIGMISWFAVHPTSMNYTNKLVSSDNVGYASILFEQKMNPRRNLIGKGPFVAAFASTNLGDVSPNIKGPRCQKSGVECDMNTSKCPSNTEFCVASGPGNDIFESTKIIAENLYSKAGELWNSPGVEITGNIHSVHQYVHMPSQTAEYENPSTGERMIVHGCLPAMGHSFAAGTTDGPGLGDFKQGETMPSNPIWNTLTNTLATPSANQTACHGIKPILLTTGEMHFPFEWQPEIVSTQLARIGNIVIACVPGEFTTMSGRRLRNRLQEKLNLPNDDDVIIAGLCNTYSDYITTPEEYQIQRYEGASTIFGPYTLPLYLKQYEKLAEVLESEDLDFGPTPPDISSSVLSFLPPVIFDSTPWGYNFGDCIQQPPASVKIGDTVRVKFVAGHPRNNLRLENTYLTVDLYTGNWTVVATDANWETKFIWERTSTPLGTSVVEIQWHVKPTVRIGYYRIRHFGCSKSLFGSFTDYVGVTQVFKLIKS</sequence>
<comment type="caution">
    <text evidence="10">The sequence shown here is derived from an EMBL/GenBank/DDBJ whole genome shotgun (WGS) entry which is preliminary data.</text>
</comment>
<dbReference type="Gene3D" id="2.60.40.2300">
    <property type="entry name" value="Neutral/alkaline non-lysosomal ceramidase, C-terminal domain"/>
    <property type="match status" value="1"/>
</dbReference>
<comment type="catalytic activity">
    <reaction evidence="7">
        <text>an N-acylsphing-4-enine + H2O = sphing-4-enine + a fatty acid</text>
        <dbReference type="Rhea" id="RHEA:20856"/>
        <dbReference type="ChEBI" id="CHEBI:15377"/>
        <dbReference type="ChEBI" id="CHEBI:28868"/>
        <dbReference type="ChEBI" id="CHEBI:52639"/>
        <dbReference type="ChEBI" id="CHEBI:57756"/>
        <dbReference type="EC" id="3.5.1.23"/>
    </reaction>
</comment>